<evidence type="ECO:0000313" key="3">
    <source>
        <dbReference type="Proteomes" id="UP000823388"/>
    </source>
</evidence>
<evidence type="ECO:0000256" key="1">
    <source>
        <dbReference type="SAM" id="SignalP"/>
    </source>
</evidence>
<organism evidence="2 3">
    <name type="scientific">Panicum virgatum</name>
    <name type="common">Blackwell switchgrass</name>
    <dbReference type="NCBI Taxonomy" id="38727"/>
    <lineage>
        <taxon>Eukaryota</taxon>
        <taxon>Viridiplantae</taxon>
        <taxon>Streptophyta</taxon>
        <taxon>Embryophyta</taxon>
        <taxon>Tracheophyta</taxon>
        <taxon>Spermatophyta</taxon>
        <taxon>Magnoliopsida</taxon>
        <taxon>Liliopsida</taxon>
        <taxon>Poales</taxon>
        <taxon>Poaceae</taxon>
        <taxon>PACMAD clade</taxon>
        <taxon>Panicoideae</taxon>
        <taxon>Panicodae</taxon>
        <taxon>Paniceae</taxon>
        <taxon>Panicinae</taxon>
        <taxon>Panicum</taxon>
        <taxon>Panicum sect. Hiantes</taxon>
    </lineage>
</organism>
<comment type="caution">
    <text evidence="2">The sequence shown here is derived from an EMBL/GenBank/DDBJ whole genome shotgun (WGS) entry which is preliminary data.</text>
</comment>
<keyword evidence="3" id="KW-1185">Reference proteome</keyword>
<proteinExistence type="predicted"/>
<evidence type="ECO:0000313" key="2">
    <source>
        <dbReference type="EMBL" id="KAG2604003.1"/>
    </source>
</evidence>
<dbReference type="EMBL" id="CM029044">
    <property type="protein sequence ID" value="KAG2604003.1"/>
    <property type="molecule type" value="Genomic_DNA"/>
</dbReference>
<reference evidence="2" key="1">
    <citation type="submission" date="2020-05" db="EMBL/GenBank/DDBJ databases">
        <title>WGS assembly of Panicum virgatum.</title>
        <authorList>
            <person name="Lovell J.T."/>
            <person name="Jenkins J."/>
            <person name="Shu S."/>
            <person name="Juenger T.E."/>
            <person name="Schmutz J."/>
        </authorList>
    </citation>
    <scope>NUCLEOTIDE SEQUENCE</scope>
    <source>
        <strain evidence="2">AP13</strain>
    </source>
</reference>
<dbReference type="Proteomes" id="UP000823388">
    <property type="component" value="Chromosome 4N"/>
</dbReference>
<protein>
    <recommendedName>
        <fullName evidence="4">NADH dehydrogenase subunit 4</fullName>
    </recommendedName>
</protein>
<feature type="signal peptide" evidence="1">
    <location>
        <begin position="1"/>
        <end position="19"/>
    </location>
</feature>
<dbReference type="AlphaFoldDB" id="A0A8T0T408"/>
<sequence>MVPTHFLMSPITMLLLTVCIPPPISDHYVSLPLSLLLGKKLFCELVYPS</sequence>
<evidence type="ECO:0008006" key="4">
    <source>
        <dbReference type="Google" id="ProtNLM"/>
    </source>
</evidence>
<keyword evidence="1" id="KW-0732">Signal</keyword>
<gene>
    <name evidence="2" type="ORF">PVAP13_4NG035650</name>
</gene>
<name>A0A8T0T408_PANVG</name>
<feature type="chain" id="PRO_5035848256" description="NADH dehydrogenase subunit 4" evidence="1">
    <location>
        <begin position="20"/>
        <end position="49"/>
    </location>
</feature>
<accession>A0A8T0T408</accession>